<comment type="caution">
    <text evidence="1">The sequence shown here is derived from an EMBL/GenBank/DDBJ whole genome shotgun (WGS) entry which is preliminary data.</text>
</comment>
<accession>A0ABQ8SV79</accession>
<protein>
    <submittedName>
        <fullName evidence="1">Uncharacterized protein</fullName>
    </submittedName>
</protein>
<proteinExistence type="predicted"/>
<organism evidence="1 2">
    <name type="scientific">Periplaneta americana</name>
    <name type="common">American cockroach</name>
    <name type="synonym">Blatta americana</name>
    <dbReference type="NCBI Taxonomy" id="6978"/>
    <lineage>
        <taxon>Eukaryota</taxon>
        <taxon>Metazoa</taxon>
        <taxon>Ecdysozoa</taxon>
        <taxon>Arthropoda</taxon>
        <taxon>Hexapoda</taxon>
        <taxon>Insecta</taxon>
        <taxon>Pterygota</taxon>
        <taxon>Neoptera</taxon>
        <taxon>Polyneoptera</taxon>
        <taxon>Dictyoptera</taxon>
        <taxon>Blattodea</taxon>
        <taxon>Blattoidea</taxon>
        <taxon>Blattidae</taxon>
        <taxon>Blattinae</taxon>
        <taxon>Periplaneta</taxon>
    </lineage>
</organism>
<evidence type="ECO:0000313" key="2">
    <source>
        <dbReference type="Proteomes" id="UP001148838"/>
    </source>
</evidence>
<reference evidence="1 2" key="1">
    <citation type="journal article" date="2022" name="Allergy">
        <title>Genome assembly and annotation of Periplaneta americana reveal a comprehensive cockroach allergen profile.</title>
        <authorList>
            <person name="Wang L."/>
            <person name="Xiong Q."/>
            <person name="Saelim N."/>
            <person name="Wang L."/>
            <person name="Nong W."/>
            <person name="Wan A.T."/>
            <person name="Shi M."/>
            <person name="Liu X."/>
            <person name="Cao Q."/>
            <person name="Hui J.H.L."/>
            <person name="Sookrung N."/>
            <person name="Leung T.F."/>
            <person name="Tungtrongchitr A."/>
            <person name="Tsui S.K.W."/>
        </authorList>
    </citation>
    <scope>NUCLEOTIDE SEQUENCE [LARGE SCALE GENOMIC DNA]</scope>
    <source>
        <strain evidence="1">PWHHKU_190912</strain>
    </source>
</reference>
<keyword evidence="2" id="KW-1185">Reference proteome</keyword>
<sequence>MSGALKINVINLVDKFRATGCAERKKSIRWPTKVTEDAVEDATERMQRGRNKSVKKLAVEIGFAPFLAKLSARPIAVNLAATRQKPSVTCWASVGKESYCTVYSRPLMPKLRYRKHTETFPKSFHVRRFFPREPPGKGCDVRLMFPN</sequence>
<name>A0ABQ8SV79_PERAM</name>
<dbReference type="EMBL" id="JAJSOF020000019">
    <property type="protein sequence ID" value="KAJ4437903.1"/>
    <property type="molecule type" value="Genomic_DNA"/>
</dbReference>
<dbReference type="Proteomes" id="UP001148838">
    <property type="component" value="Unassembled WGS sequence"/>
</dbReference>
<evidence type="ECO:0000313" key="1">
    <source>
        <dbReference type="EMBL" id="KAJ4437903.1"/>
    </source>
</evidence>
<gene>
    <name evidence="1" type="ORF">ANN_13842</name>
</gene>